<protein>
    <recommendedName>
        <fullName evidence="4">DUF4625 domain-containing protein</fullName>
    </recommendedName>
</protein>
<evidence type="ECO:0000256" key="1">
    <source>
        <dbReference type="SAM" id="SignalP"/>
    </source>
</evidence>
<feature type="chain" id="PRO_5045830215" description="DUF4625 domain-containing protein" evidence="1">
    <location>
        <begin position="27"/>
        <end position="305"/>
    </location>
</feature>
<keyword evidence="1" id="KW-0732">Signal</keyword>
<dbReference type="InterPro" id="IPR027829">
    <property type="entry name" value="DUF4625"/>
</dbReference>
<keyword evidence="3" id="KW-1185">Reference proteome</keyword>
<dbReference type="PROSITE" id="PS51257">
    <property type="entry name" value="PROKAR_LIPOPROTEIN"/>
    <property type="match status" value="1"/>
</dbReference>
<dbReference type="Proteomes" id="UP000005402">
    <property type="component" value="Unassembled WGS sequence"/>
</dbReference>
<accession>A0ABN0EDA8</accession>
<evidence type="ECO:0008006" key="4">
    <source>
        <dbReference type="Google" id="ProtNLM"/>
    </source>
</evidence>
<comment type="caution">
    <text evidence="2">The sequence shown here is derived from an EMBL/GenBank/DDBJ whole genome shotgun (WGS) entry which is preliminary data.</text>
</comment>
<proteinExistence type="predicted"/>
<name>A0ABN0EDA8_9FLAO</name>
<feature type="signal peptide" evidence="1">
    <location>
        <begin position="1"/>
        <end position="26"/>
    </location>
</feature>
<evidence type="ECO:0000313" key="3">
    <source>
        <dbReference type="Proteomes" id="UP000005402"/>
    </source>
</evidence>
<organism evidence="2 3">
    <name type="scientific">Myroides odoratimimus CCUG 10230</name>
    <dbReference type="NCBI Taxonomy" id="883150"/>
    <lineage>
        <taxon>Bacteria</taxon>
        <taxon>Pseudomonadati</taxon>
        <taxon>Bacteroidota</taxon>
        <taxon>Flavobacteriia</taxon>
        <taxon>Flavobacteriales</taxon>
        <taxon>Flavobacteriaceae</taxon>
        <taxon>Myroides</taxon>
    </lineage>
</organism>
<dbReference type="EMBL" id="AGEC02000007">
    <property type="protein sequence ID" value="EHO11912.1"/>
    <property type="molecule type" value="Genomic_DNA"/>
</dbReference>
<reference evidence="2" key="1">
    <citation type="submission" date="2012-07" db="EMBL/GenBank/DDBJ databases">
        <title>The Genome Sequence of Myroides odoratimimus CCUG 10230.</title>
        <authorList>
            <consortium name="The Broad Institute Genome Sequencing Platform"/>
            <person name="Earl A."/>
            <person name="Ward D."/>
            <person name="Feldgarden M."/>
            <person name="Gevers D."/>
            <person name="Huys G."/>
            <person name="Walker B."/>
            <person name="Young S.K."/>
            <person name="Zeng Q."/>
            <person name="Gargeya S."/>
            <person name="Fitzgerald M."/>
            <person name="Haas B."/>
            <person name="Abouelleil A."/>
            <person name="Alvarado L."/>
            <person name="Arachchi H.M."/>
            <person name="Berlin A.M."/>
            <person name="Chapman S.B."/>
            <person name="Goldberg J."/>
            <person name="Griggs A."/>
            <person name="Gujja S."/>
            <person name="Hansen M."/>
            <person name="Howarth C."/>
            <person name="Imamovic A."/>
            <person name="Larimer J."/>
            <person name="McCowen C."/>
            <person name="Montmayeur A."/>
            <person name="Murphy C."/>
            <person name="Neiman D."/>
            <person name="Pearson M."/>
            <person name="Priest M."/>
            <person name="Roberts A."/>
            <person name="Saif S."/>
            <person name="Shea T."/>
            <person name="Sisk P."/>
            <person name="Sykes S."/>
            <person name="Wortman J."/>
            <person name="Nusbaum C."/>
            <person name="Birren B."/>
        </authorList>
    </citation>
    <scope>NUCLEOTIDE SEQUENCE [LARGE SCALE GENOMIC DNA]</scope>
    <source>
        <strain evidence="2">CCUG 10230</strain>
    </source>
</reference>
<evidence type="ECO:0000313" key="2">
    <source>
        <dbReference type="EMBL" id="EHO11912.1"/>
    </source>
</evidence>
<dbReference type="Pfam" id="PF15418">
    <property type="entry name" value="DUF4625"/>
    <property type="match status" value="1"/>
</dbReference>
<dbReference type="RefSeq" id="WP_006256866.1">
    <property type="nucleotide sequence ID" value="NZ_KE161015.1"/>
</dbReference>
<gene>
    <name evidence="2" type="ORF">HMPREF9712_00159</name>
</gene>
<sequence length="305" mass="34567">MKKEKISKIICLVCIILAVLFFSCSNDDNYQELKKPTIENLEIGYANNKKAIRGRDFHFNVDVVAASKIGLIKVAILPKKEQTYSSKWQLELVWDEFKDHRNTNVHKHFTIPENAPEGLYDFVFTVHDQNGSVFELKEDFTIIDANSTAVDPIVDRDMIFRNDTMIYYMGTYNENPLKFKKGDVFIGRTQIKQIQGDGILYTVLIKDKLNHSPETVAQLDLSKAIIISKVEHKGLGPASKISTLQNINGSWTGDSIVIGAEKDNQGNSINNAKSWESGKYNLVILYYNSTYKTSVFKSIPVSLEL</sequence>